<reference evidence="1 2" key="1">
    <citation type="submission" date="2014-02" db="EMBL/GenBank/DDBJ databases">
        <title>The genome sequence of Colletotrichum fioriniae PJ7.</title>
        <authorList>
            <person name="Baroncelli R."/>
            <person name="Thon M.R."/>
        </authorList>
    </citation>
    <scope>NUCLEOTIDE SEQUENCE [LARGE SCALE GENOMIC DNA]</scope>
    <source>
        <strain evidence="1 2">PJ7</strain>
    </source>
</reference>
<dbReference type="Proteomes" id="UP000020467">
    <property type="component" value="Unassembled WGS sequence"/>
</dbReference>
<evidence type="ECO:0000313" key="2">
    <source>
        <dbReference type="Proteomes" id="UP000020467"/>
    </source>
</evidence>
<protein>
    <submittedName>
        <fullName evidence="1">Uncharacterized protein</fullName>
    </submittedName>
</protein>
<dbReference type="EMBL" id="JARH01000264">
    <property type="protein sequence ID" value="EXF83054.1"/>
    <property type="molecule type" value="Genomic_DNA"/>
</dbReference>
<keyword evidence="2" id="KW-1185">Reference proteome</keyword>
<name>A0A010RXU1_9PEZI</name>
<dbReference type="HOGENOM" id="CLU_1786688_0_0_1"/>
<dbReference type="KEGG" id="cfj:CFIO01_06226"/>
<evidence type="ECO:0000313" key="1">
    <source>
        <dbReference type="EMBL" id="EXF83054.1"/>
    </source>
</evidence>
<sequence>MSFSTPSEQFEELDSPSIILTELPGNEDLSTLNPMGWASGGLLIETDHISAPLSPAVQVINPNLLSYFKTNHLIQPTDHPKYDEDEALINPAGEKAQGSAVETELSYGTRPQLMTEIPGFTEDPSDVSNVDAIQWDVLDGPTPMA</sequence>
<dbReference type="AlphaFoldDB" id="A0A010RXU1"/>
<comment type="caution">
    <text evidence="1">The sequence shown here is derived from an EMBL/GenBank/DDBJ whole genome shotgun (WGS) entry which is preliminary data.</text>
</comment>
<accession>A0A010RXU1</accession>
<proteinExistence type="predicted"/>
<dbReference type="OrthoDB" id="10393139at2759"/>
<gene>
    <name evidence="1" type="ORF">CFIO01_06226</name>
</gene>
<organism evidence="1 2">
    <name type="scientific">Colletotrichum fioriniae PJ7</name>
    <dbReference type="NCBI Taxonomy" id="1445577"/>
    <lineage>
        <taxon>Eukaryota</taxon>
        <taxon>Fungi</taxon>
        <taxon>Dikarya</taxon>
        <taxon>Ascomycota</taxon>
        <taxon>Pezizomycotina</taxon>
        <taxon>Sordariomycetes</taxon>
        <taxon>Hypocreomycetidae</taxon>
        <taxon>Glomerellales</taxon>
        <taxon>Glomerellaceae</taxon>
        <taxon>Colletotrichum</taxon>
        <taxon>Colletotrichum acutatum species complex</taxon>
    </lineage>
</organism>